<evidence type="ECO:0000313" key="1">
    <source>
        <dbReference type="EMBL" id="CAJ0849009.1"/>
    </source>
</evidence>
<sequence>MSNDLTPHTPAGSGILAMIRASAGAVEPIMARRVEQAWRIRGLPVPRGPEDEALARKLLDMLPHSDVLREQADALARAVYGAATEDEREAMFSAMVDRNPNGRWIENKLIYIEGLAEDTNGYSCEVIYTAARRIRRESHNLPAASEFLKAANKARDDYVSALKATDTMLERRFKAEDILDAIEIEASCAAGRIDGTASDDFNDDIPF</sequence>
<gene>
    <name evidence="1" type="ORF">AMST5_00061</name>
</gene>
<accession>A0AA48R903</accession>
<dbReference type="AlphaFoldDB" id="A0AA48R903"/>
<protein>
    <submittedName>
        <fullName evidence="1">Uncharacterized protein</fullName>
    </submittedName>
</protein>
<proteinExistence type="predicted"/>
<dbReference type="EMBL" id="OY288114">
    <property type="protein sequence ID" value="CAJ0849009.1"/>
    <property type="molecule type" value="Genomic_DNA"/>
</dbReference>
<reference evidence="1" key="1">
    <citation type="submission" date="2023-07" db="EMBL/GenBank/DDBJ databases">
        <authorList>
            <person name="Pelsma A.J. K."/>
        </authorList>
    </citation>
    <scope>NUCLEOTIDE SEQUENCE</scope>
</reference>
<name>A0AA48R903_9ZZZZ</name>
<organism evidence="1">
    <name type="scientific">freshwater sediment metagenome</name>
    <dbReference type="NCBI Taxonomy" id="556182"/>
    <lineage>
        <taxon>unclassified sequences</taxon>
        <taxon>metagenomes</taxon>
        <taxon>ecological metagenomes</taxon>
    </lineage>
</organism>